<dbReference type="UniPathway" id="UPA00154"/>
<feature type="non-terminal residue" evidence="10">
    <location>
        <position position="1"/>
    </location>
</feature>
<comment type="pathway">
    <text evidence="1">Secondary metabolite biosynthesis; flavonoid biosynthesis.</text>
</comment>
<dbReference type="Pfam" id="PF02431">
    <property type="entry name" value="Chalcone"/>
    <property type="match status" value="1"/>
</dbReference>
<gene>
    <name evidence="10" type="primary">CHI_12</name>
    <name evidence="10" type="ORF">g.106191</name>
</gene>
<evidence type="ECO:0000256" key="6">
    <source>
        <dbReference type="ARBA" id="ARBA00034056"/>
    </source>
</evidence>
<organism evidence="10">
    <name type="scientific">Anthurium amnicola</name>
    <dbReference type="NCBI Taxonomy" id="1678845"/>
    <lineage>
        <taxon>Eukaryota</taxon>
        <taxon>Viridiplantae</taxon>
        <taxon>Streptophyta</taxon>
        <taxon>Embryophyta</taxon>
        <taxon>Tracheophyta</taxon>
        <taxon>Spermatophyta</taxon>
        <taxon>Magnoliopsida</taxon>
        <taxon>Liliopsida</taxon>
        <taxon>Araceae</taxon>
        <taxon>Pothoideae</taxon>
        <taxon>Potheae</taxon>
        <taxon>Anthurium</taxon>
    </lineage>
</organism>
<dbReference type="Gene3D" id="3.50.70.10">
    <property type="match status" value="2"/>
</dbReference>
<dbReference type="InterPro" id="IPR016088">
    <property type="entry name" value="Chalcone_isomerase_3-sand"/>
</dbReference>
<dbReference type="PANTHER" id="PTHR28039">
    <property type="entry name" value="CHALCONE--FLAVONONE ISOMERASE 1-RELATED"/>
    <property type="match status" value="1"/>
</dbReference>
<evidence type="ECO:0000256" key="5">
    <source>
        <dbReference type="ARBA" id="ARBA00025429"/>
    </source>
</evidence>
<proteinExistence type="inferred from homology"/>
<comment type="similarity">
    <text evidence="2 7">Belongs to the chalcone isomerase family.</text>
</comment>
<evidence type="ECO:0000256" key="7">
    <source>
        <dbReference type="RuleBase" id="RU361158"/>
    </source>
</evidence>
<dbReference type="PANTHER" id="PTHR28039:SF8">
    <property type="entry name" value="CHALCONE--FLAVANONE ISOMERASE 1-RELATED"/>
    <property type="match status" value="1"/>
</dbReference>
<dbReference type="InterPro" id="IPR036298">
    <property type="entry name" value="Chalcone_isomerase_sf"/>
</dbReference>
<dbReference type="Gene3D" id="1.10.890.20">
    <property type="match status" value="1"/>
</dbReference>
<dbReference type="InterPro" id="IPR044164">
    <property type="entry name" value="CFI"/>
</dbReference>
<dbReference type="InterPro" id="IPR016087">
    <property type="entry name" value="Chalcone_isomerase"/>
</dbReference>
<reference evidence="10" key="1">
    <citation type="submission" date="2015-07" db="EMBL/GenBank/DDBJ databases">
        <title>Transcriptome Assembly of Anthurium amnicola.</title>
        <authorList>
            <person name="Suzuki J."/>
        </authorList>
    </citation>
    <scope>NUCLEOTIDE SEQUENCE</scope>
</reference>
<evidence type="ECO:0000313" key="10">
    <source>
        <dbReference type="EMBL" id="JAT48499.1"/>
    </source>
</evidence>
<dbReference type="SUPFAM" id="SSF54626">
    <property type="entry name" value="Chalcone isomerase"/>
    <property type="match status" value="1"/>
</dbReference>
<evidence type="ECO:0000256" key="3">
    <source>
        <dbReference type="ARBA" id="ARBA00023235"/>
    </source>
</evidence>
<evidence type="ECO:0000256" key="4">
    <source>
        <dbReference type="ARBA" id="ARBA00023241"/>
    </source>
</evidence>
<comment type="function">
    <text evidence="5">Catalyzes the intramolecular cyclization of bicyclic chalcones into tricyclic (S)-flavanones. Responsible for the isomerization of 4,2',4',6'-tetrahydroxychalcone (also termed chalcone) into naringenin.</text>
</comment>
<feature type="region of interest" description="Disordered" evidence="8">
    <location>
        <begin position="240"/>
        <end position="280"/>
    </location>
</feature>
<dbReference type="GO" id="GO:0045430">
    <property type="term" value="F:chalcone isomerase activity"/>
    <property type="evidence" value="ECO:0007669"/>
    <property type="project" value="UniProtKB-EC"/>
</dbReference>
<dbReference type="EMBL" id="GDJX01019437">
    <property type="protein sequence ID" value="JAT48499.1"/>
    <property type="molecule type" value="Transcribed_RNA"/>
</dbReference>
<evidence type="ECO:0000256" key="2">
    <source>
        <dbReference type="ARBA" id="ARBA00007166"/>
    </source>
</evidence>
<dbReference type="GO" id="GO:0009813">
    <property type="term" value="P:flavonoid biosynthetic process"/>
    <property type="evidence" value="ECO:0007669"/>
    <property type="project" value="UniProtKB-UniPathway"/>
</dbReference>
<accession>A0A1D1Y1I6</accession>
<evidence type="ECO:0000256" key="1">
    <source>
        <dbReference type="ARBA" id="ARBA00004966"/>
    </source>
</evidence>
<keyword evidence="4" id="KW-0284">Flavonoid biosynthesis</keyword>
<feature type="domain" description="Chalcone isomerase" evidence="9">
    <location>
        <begin position="35"/>
        <end position="237"/>
    </location>
</feature>
<evidence type="ECO:0000256" key="8">
    <source>
        <dbReference type="SAM" id="MobiDB-lite"/>
    </source>
</evidence>
<comment type="catalytic activity">
    <reaction evidence="6">
        <text>a chalcone = a flavanone.</text>
        <dbReference type="EC" id="5.5.1.6"/>
    </reaction>
</comment>
<dbReference type="InterPro" id="IPR016089">
    <property type="entry name" value="Chalcone_isomerase_bundle_sf"/>
</dbReference>
<name>A0A1D1Y1I6_9ARAE</name>
<evidence type="ECO:0000259" key="9">
    <source>
        <dbReference type="Pfam" id="PF02431"/>
    </source>
</evidence>
<dbReference type="AlphaFoldDB" id="A0A1D1Y1I6"/>
<protein>
    <recommendedName>
        <fullName evidence="7">Chalcone-flavonone isomerase family protein</fullName>
    </recommendedName>
</protein>
<sequence>GSLPFADIPHSTALVLISMAAAAEELPAVSELLLEGFVFPPTVRPPGSSNTLFLGGAGVRGIEIEGKFIKFTAIGVYLEASAVPSLAAKWKGMTPDEMAASVGFFRDLVTGPYEKFTRVTMILPLTGQQYSEKVAENCVAHWKAAGFYTDAEAQAVDKFKAAFKEESFPPGSSILFTQSPSGTLTIGFSKVDGAMPEAGKAVIENREMAEAVLESIIGQHGVSPEAKRSLASRVSELLKAYQPVENGHPKETQEEDQPGEQQTKDQPEQVPELVAKMDDK</sequence>
<keyword evidence="3 10" id="KW-0413">Isomerase</keyword>